<comment type="caution">
    <text evidence="1">The sequence shown here is derived from an EMBL/GenBank/DDBJ whole genome shotgun (WGS) entry which is preliminary data.</text>
</comment>
<accession>A0A645GFS0</accession>
<organism evidence="1">
    <name type="scientific">bioreactor metagenome</name>
    <dbReference type="NCBI Taxonomy" id="1076179"/>
    <lineage>
        <taxon>unclassified sequences</taxon>
        <taxon>metagenomes</taxon>
        <taxon>ecological metagenomes</taxon>
    </lineage>
</organism>
<proteinExistence type="predicted"/>
<gene>
    <name evidence="1" type="ORF">SDC9_170188</name>
</gene>
<protein>
    <submittedName>
        <fullName evidence="1">Uncharacterized protein</fullName>
    </submittedName>
</protein>
<name>A0A645GFS0_9ZZZZ</name>
<dbReference type="EMBL" id="VSSQ01071131">
    <property type="protein sequence ID" value="MPN22804.1"/>
    <property type="molecule type" value="Genomic_DNA"/>
</dbReference>
<sequence>MNLRPEILGMATISWTIQVKKPRSRSAPTTIIIPTRKRITSRAEDCTNSGIDSELVITSTASPRKAIASRKPQNISVPRMIATKTAQAVDCCRLSPNTVSPVTPSAAAAVTITANRVIICRSGNGLKSSASSMESPPIPRKVWHRSRAWRPRRANCRCGRRPAIRRRGESETIWPAAPRAHPRKP</sequence>
<reference evidence="1" key="1">
    <citation type="submission" date="2019-08" db="EMBL/GenBank/DDBJ databases">
        <authorList>
            <person name="Kucharzyk K."/>
            <person name="Murdoch R.W."/>
            <person name="Higgins S."/>
            <person name="Loffler F."/>
        </authorList>
    </citation>
    <scope>NUCLEOTIDE SEQUENCE</scope>
</reference>
<dbReference type="AlphaFoldDB" id="A0A645GFS0"/>
<evidence type="ECO:0000313" key="1">
    <source>
        <dbReference type="EMBL" id="MPN22804.1"/>
    </source>
</evidence>